<reference evidence="2 3" key="1">
    <citation type="submission" date="2013-01" db="EMBL/GenBank/DDBJ databases">
        <authorList>
            <person name="Fiebig A."/>
            <person name="Goeker M."/>
            <person name="Klenk H.-P.P."/>
        </authorList>
    </citation>
    <scope>NUCLEOTIDE SEQUENCE [LARGE SCALE GENOMIC DNA]</scope>
    <source>
        <strain evidence="2 3">DSM 17069</strain>
    </source>
</reference>
<keyword evidence="1" id="KW-0812">Transmembrane</keyword>
<accession>A0A0A0HKH0</accession>
<dbReference type="EMBL" id="AONH01000016">
    <property type="protein sequence ID" value="KGM87174.1"/>
    <property type="molecule type" value="Genomic_DNA"/>
</dbReference>
<dbReference type="eggNOG" id="ENOG5033719">
    <property type="taxonomic scope" value="Bacteria"/>
</dbReference>
<dbReference type="RefSeq" id="WP_037269511.1">
    <property type="nucleotide sequence ID" value="NZ_KN293975.1"/>
</dbReference>
<protein>
    <submittedName>
        <fullName evidence="2">Uncharacterized protein</fullName>
    </submittedName>
</protein>
<keyword evidence="1" id="KW-0472">Membrane</keyword>
<evidence type="ECO:0000313" key="3">
    <source>
        <dbReference type="Proteomes" id="UP000030021"/>
    </source>
</evidence>
<dbReference type="Pfam" id="PF18910">
    <property type="entry name" value="DUF5665"/>
    <property type="match status" value="1"/>
</dbReference>
<dbReference type="AlphaFoldDB" id="A0A0A0HKH0"/>
<dbReference type="OrthoDB" id="7859841at2"/>
<name>A0A0A0HKH0_9RHOB</name>
<dbReference type="InterPro" id="IPR043723">
    <property type="entry name" value="DUF5665"/>
</dbReference>
<dbReference type="HOGENOM" id="CLU_178559_0_0_5"/>
<organism evidence="2 3">
    <name type="scientific">Roseovarius mucosus DSM 17069</name>
    <dbReference type="NCBI Taxonomy" id="1288298"/>
    <lineage>
        <taxon>Bacteria</taxon>
        <taxon>Pseudomonadati</taxon>
        <taxon>Pseudomonadota</taxon>
        <taxon>Alphaproteobacteria</taxon>
        <taxon>Rhodobacterales</taxon>
        <taxon>Roseobacteraceae</taxon>
        <taxon>Roseovarius</taxon>
    </lineage>
</organism>
<sequence>MTQDNGPTEELTREVAALRREVQRLNAHRFIRVHNSFPRMLAFSLARGLAAGLGTVLGATVLLSVMIWALSQIEFLPIIGDWAAQIAAQVRDMQN</sequence>
<evidence type="ECO:0000256" key="1">
    <source>
        <dbReference type="SAM" id="Phobius"/>
    </source>
</evidence>
<keyword evidence="1" id="KW-1133">Transmembrane helix</keyword>
<dbReference type="STRING" id="215743.ROSMUCSMR3_00631"/>
<comment type="caution">
    <text evidence="2">The sequence shown here is derived from an EMBL/GenBank/DDBJ whole genome shotgun (WGS) entry which is preliminary data.</text>
</comment>
<dbReference type="Proteomes" id="UP000030021">
    <property type="component" value="Unassembled WGS sequence"/>
</dbReference>
<gene>
    <name evidence="2" type="ORF">rosmuc_03477</name>
</gene>
<evidence type="ECO:0000313" key="2">
    <source>
        <dbReference type="EMBL" id="KGM87174.1"/>
    </source>
</evidence>
<feature type="transmembrane region" description="Helical" evidence="1">
    <location>
        <begin position="49"/>
        <end position="70"/>
    </location>
</feature>
<proteinExistence type="predicted"/>
<dbReference type="PATRIC" id="fig|1288298.3.peg.3487"/>